<feature type="compositionally biased region" description="Basic and acidic residues" evidence="1">
    <location>
        <begin position="36"/>
        <end position="55"/>
    </location>
</feature>
<protein>
    <submittedName>
        <fullName evidence="3">Protein PXR1-like</fullName>
    </submittedName>
</protein>
<feature type="region of interest" description="Disordered" evidence="1">
    <location>
        <begin position="20"/>
        <end position="55"/>
    </location>
</feature>
<organism evidence="2 3">
    <name type="scientific">Nicotiana sylvestris</name>
    <name type="common">Wood tobacco</name>
    <name type="synonym">South American tobacco</name>
    <dbReference type="NCBI Taxonomy" id="4096"/>
    <lineage>
        <taxon>Eukaryota</taxon>
        <taxon>Viridiplantae</taxon>
        <taxon>Streptophyta</taxon>
        <taxon>Embryophyta</taxon>
        <taxon>Tracheophyta</taxon>
        <taxon>Spermatophyta</taxon>
        <taxon>Magnoliopsida</taxon>
        <taxon>eudicotyledons</taxon>
        <taxon>Gunneridae</taxon>
        <taxon>Pentapetalae</taxon>
        <taxon>asterids</taxon>
        <taxon>lamiids</taxon>
        <taxon>Solanales</taxon>
        <taxon>Solanaceae</taxon>
        <taxon>Nicotianoideae</taxon>
        <taxon>Nicotianeae</taxon>
        <taxon>Nicotiana</taxon>
    </lineage>
</organism>
<feature type="compositionally biased region" description="Basic and acidic residues" evidence="1">
    <location>
        <begin position="134"/>
        <end position="152"/>
    </location>
</feature>
<evidence type="ECO:0000256" key="1">
    <source>
        <dbReference type="SAM" id="MobiDB-lite"/>
    </source>
</evidence>
<keyword evidence="2" id="KW-1185">Reference proteome</keyword>
<feature type="region of interest" description="Disordered" evidence="1">
    <location>
        <begin position="118"/>
        <end position="152"/>
    </location>
</feature>
<reference evidence="3" key="2">
    <citation type="submission" date="2025-08" db="UniProtKB">
        <authorList>
            <consortium name="RefSeq"/>
        </authorList>
    </citation>
    <scope>IDENTIFICATION</scope>
    <source>
        <tissue evidence="3">Leaf</tissue>
    </source>
</reference>
<feature type="non-terminal residue" evidence="3">
    <location>
        <position position="1"/>
    </location>
</feature>
<reference evidence="2" key="1">
    <citation type="journal article" date="2013" name="Genome Biol.">
        <title>Reference genomes and transcriptomes of Nicotiana sylvestris and Nicotiana tomentosiformis.</title>
        <authorList>
            <person name="Sierro N."/>
            <person name="Battey J.N."/>
            <person name="Ouadi S."/>
            <person name="Bovet L."/>
            <person name="Goepfert S."/>
            <person name="Bakaher N."/>
            <person name="Peitsch M.C."/>
            <person name="Ivanov N.V."/>
        </authorList>
    </citation>
    <scope>NUCLEOTIDE SEQUENCE [LARGE SCALE GENOMIC DNA]</scope>
</reference>
<evidence type="ECO:0000313" key="2">
    <source>
        <dbReference type="Proteomes" id="UP000189701"/>
    </source>
</evidence>
<dbReference type="Proteomes" id="UP000189701">
    <property type="component" value="Unplaced"/>
</dbReference>
<gene>
    <name evidence="3" type="primary">LOC104243495</name>
</gene>
<proteinExistence type="predicted"/>
<name>A0A1U7YDW3_NICSY</name>
<accession>A0A1U7YDW3</accession>
<dbReference type="AlphaFoldDB" id="A0A1U7YDW3"/>
<evidence type="ECO:0000313" key="3">
    <source>
        <dbReference type="RefSeq" id="XP_009796985.1"/>
    </source>
</evidence>
<dbReference type="RefSeq" id="XP_009796985.1">
    <property type="nucleotide sequence ID" value="XM_009798683.1"/>
</dbReference>
<sequence>IRAATQGDIDEFIDSEKFDINKHGNNRNERKKRREEKKLIDTKKRTETREKREEKKRFAGELLEKSEKKRREQIAKNLRPGFNWVQEVFNFGETPHLQIRAATQGDIDEFIDSEKFDINKHGNNRNERKKRREEKKLIDTKKRTETREKREEKKRFAGELLEKSEKKRREQIGASKIKIELKGCLNVKKALENGEKEKQGKSQLDQALSRCMLRNSSRTGELFEALSDPEKVFKALNRAKRKERGTTLWVIR</sequence>